<reference evidence="1" key="1">
    <citation type="submission" date="2014-05" db="EMBL/GenBank/DDBJ databases">
        <title>The transcriptome of the halophilic microalga Tetraselmis sp. GSL018 isolated from the Great Salt Lake, Utah.</title>
        <authorList>
            <person name="Jinkerson R.E."/>
            <person name="D'Adamo S."/>
            <person name="Posewitz M.C."/>
        </authorList>
    </citation>
    <scope>NUCLEOTIDE SEQUENCE</scope>
    <source>
        <strain evidence="1">GSL018</strain>
    </source>
</reference>
<dbReference type="EMBL" id="GBEZ01019371">
    <property type="protein sequence ID" value="JAC67180.1"/>
    <property type="molecule type" value="Transcribed_RNA"/>
</dbReference>
<name>A0A061R956_9CHLO</name>
<protein>
    <submittedName>
        <fullName evidence="1">Uncharacterized protein</fullName>
    </submittedName>
</protein>
<feature type="non-terminal residue" evidence="1">
    <location>
        <position position="1"/>
    </location>
</feature>
<sequence length="99" mass="11121">EDIQGLKQINPPKKPNFRSGTAMSWNELHMSQADAPQKIDILPVESLYLFRVLGLQTKLVKVQQGLKALHLLRDMNLSQKIQESNRMLSCDAGGVSYTV</sequence>
<organism evidence="1">
    <name type="scientific">Tetraselmis sp. GSL018</name>
    <dbReference type="NCBI Taxonomy" id="582737"/>
    <lineage>
        <taxon>Eukaryota</taxon>
        <taxon>Viridiplantae</taxon>
        <taxon>Chlorophyta</taxon>
        <taxon>core chlorophytes</taxon>
        <taxon>Chlorodendrophyceae</taxon>
        <taxon>Chlorodendrales</taxon>
        <taxon>Chlorodendraceae</taxon>
        <taxon>Tetraselmis</taxon>
    </lineage>
</organism>
<accession>A0A061R956</accession>
<evidence type="ECO:0000313" key="1">
    <source>
        <dbReference type="EMBL" id="JAC67180.1"/>
    </source>
</evidence>
<dbReference type="AlphaFoldDB" id="A0A061R956"/>
<gene>
    <name evidence="1" type="ORF">TSPGSL018_11789</name>
</gene>
<proteinExistence type="predicted"/>